<evidence type="ECO:0000313" key="2">
    <source>
        <dbReference type="Proteomes" id="UP000238049"/>
    </source>
</evidence>
<evidence type="ECO:0000313" key="1">
    <source>
        <dbReference type="EMBL" id="PPT96563.1"/>
    </source>
</evidence>
<gene>
    <name evidence="1" type="ORF">XarbCFBP7409_15655</name>
</gene>
<reference evidence="1 2" key="1">
    <citation type="submission" date="2016-08" db="EMBL/GenBank/DDBJ databases">
        <title>Evolution of the type three secretion system and type three effector repertoires in Xanthomonas.</title>
        <authorList>
            <person name="Merda D."/>
            <person name="Briand M."/>
            <person name="Bosis E."/>
            <person name="Rousseau C."/>
            <person name="Portier P."/>
            <person name="Jacques M.-A."/>
            <person name="Fischer-Le Saux M."/>
        </authorList>
    </citation>
    <scope>NUCLEOTIDE SEQUENCE [LARGE SCALE GENOMIC DNA]</scope>
    <source>
        <strain evidence="1 2">CFBP 7409</strain>
    </source>
</reference>
<sequence length="84" mass="9180">MSPCGPGASGPQRWSRLLRMTMERAGQIPLQMDLRYGLCARWIAALHAAIARTPTPGRLNAARAGLRGQARSCRAKRRTAQLPV</sequence>
<protein>
    <submittedName>
        <fullName evidence="1">Uncharacterized protein</fullName>
    </submittedName>
</protein>
<organism evidence="1 2">
    <name type="scientific">Xanthomonas arboricola pv. guizotiae</name>
    <dbReference type="NCBI Taxonomy" id="487867"/>
    <lineage>
        <taxon>Bacteria</taxon>
        <taxon>Pseudomonadati</taxon>
        <taxon>Pseudomonadota</taxon>
        <taxon>Gammaproteobacteria</taxon>
        <taxon>Lysobacterales</taxon>
        <taxon>Lysobacteraceae</taxon>
        <taxon>Xanthomonas</taxon>
    </lineage>
</organism>
<accession>A0A2S6ZV94</accession>
<dbReference type="Proteomes" id="UP000238049">
    <property type="component" value="Unassembled WGS sequence"/>
</dbReference>
<dbReference type="EMBL" id="MDSL01000036">
    <property type="protein sequence ID" value="PPT96563.1"/>
    <property type="molecule type" value="Genomic_DNA"/>
</dbReference>
<dbReference type="AlphaFoldDB" id="A0A2S6ZV94"/>
<name>A0A2S6ZV94_9XANT</name>
<comment type="caution">
    <text evidence="1">The sequence shown here is derived from an EMBL/GenBank/DDBJ whole genome shotgun (WGS) entry which is preliminary data.</text>
</comment>
<proteinExistence type="predicted"/>